<dbReference type="EMBL" id="MAEM01000255">
    <property type="protein sequence ID" value="OBS01780.1"/>
    <property type="molecule type" value="Genomic_DNA"/>
</dbReference>
<evidence type="ECO:0000313" key="5">
    <source>
        <dbReference type="Proteomes" id="UP000193928"/>
    </source>
</evidence>
<dbReference type="NCBIfam" id="NF041247">
    <property type="entry name" value="UsfY"/>
    <property type="match status" value="1"/>
</dbReference>
<dbReference type="AlphaFoldDB" id="A0A1A6BHG7"/>
<comment type="caution">
    <text evidence="2">The sequence shown here is derived from an EMBL/GenBank/DDBJ whole genome shotgun (WGS) entry which is preliminary data.</text>
</comment>
<dbReference type="Proteomes" id="UP000093757">
    <property type="component" value="Unassembled WGS sequence"/>
</dbReference>
<keyword evidence="1" id="KW-0812">Transmembrane</keyword>
<name>A0A1A6BHG7_MYCGO</name>
<feature type="transmembrane region" description="Helical" evidence="1">
    <location>
        <begin position="26"/>
        <end position="49"/>
    </location>
</feature>
<keyword evidence="1" id="KW-0472">Membrane</keyword>
<keyword evidence="1" id="KW-1133">Transmembrane helix</keyword>
<protein>
    <recommendedName>
        <fullName evidence="6">UsfY protein</fullName>
    </recommendedName>
</protein>
<evidence type="ECO:0008006" key="6">
    <source>
        <dbReference type="Google" id="ProtNLM"/>
    </source>
</evidence>
<sequence length="105" mass="11468">MCSTKDPTDHFRTSCPHTGEYFIDRYSWPGISSIVLGVIALAAGVAAAAYRHHEWLMICGVVAVLAIAGGLAWLAVEHHRVMRVERDWHAAHSGAPRQSPLRPVG</sequence>
<evidence type="ECO:0000256" key="1">
    <source>
        <dbReference type="SAM" id="Phobius"/>
    </source>
</evidence>
<proteinExistence type="predicted"/>
<evidence type="ECO:0000313" key="2">
    <source>
        <dbReference type="EMBL" id="OBS01780.1"/>
    </source>
</evidence>
<dbReference type="Proteomes" id="UP000193928">
    <property type="component" value="Unassembled WGS sequence"/>
</dbReference>
<dbReference type="EMBL" id="LQOY01000089">
    <property type="protein sequence ID" value="ORV85183.1"/>
    <property type="molecule type" value="Genomic_DNA"/>
</dbReference>
<organism evidence="2 4">
    <name type="scientific">Mycobacterium gordonae</name>
    <dbReference type="NCBI Taxonomy" id="1778"/>
    <lineage>
        <taxon>Bacteria</taxon>
        <taxon>Bacillati</taxon>
        <taxon>Actinomycetota</taxon>
        <taxon>Actinomycetes</taxon>
        <taxon>Mycobacteriales</taxon>
        <taxon>Mycobacteriaceae</taxon>
        <taxon>Mycobacterium</taxon>
    </lineage>
</organism>
<evidence type="ECO:0000313" key="4">
    <source>
        <dbReference type="Proteomes" id="UP000093757"/>
    </source>
</evidence>
<accession>A0A1A6BHG7</accession>
<dbReference type="RefSeq" id="WP_065133953.1">
    <property type="nucleotide sequence ID" value="NZ_JACKSU010000029.1"/>
</dbReference>
<reference evidence="3 5" key="1">
    <citation type="submission" date="2016-01" db="EMBL/GenBank/DDBJ databases">
        <title>The new phylogeny of the genus Mycobacterium.</title>
        <authorList>
            <person name="Tarcisio F."/>
            <person name="Conor M."/>
            <person name="Antonella G."/>
            <person name="Elisabetta G."/>
            <person name="Giulia F.S."/>
            <person name="Sara T."/>
            <person name="Anna F."/>
            <person name="Clotilde B."/>
            <person name="Roberto B."/>
            <person name="Veronica D.S."/>
            <person name="Fabio R."/>
            <person name="Monica P."/>
            <person name="Olivier J."/>
            <person name="Enrico T."/>
            <person name="Nicola S."/>
        </authorList>
    </citation>
    <scope>NUCLEOTIDE SEQUENCE [LARGE SCALE GENOMIC DNA]</scope>
    <source>
        <strain evidence="3 5">DSM 44160</strain>
    </source>
</reference>
<keyword evidence="5" id="KW-1185">Reference proteome</keyword>
<feature type="transmembrane region" description="Helical" evidence="1">
    <location>
        <begin position="55"/>
        <end position="76"/>
    </location>
</feature>
<evidence type="ECO:0000313" key="3">
    <source>
        <dbReference type="EMBL" id="ORV85183.1"/>
    </source>
</evidence>
<reference evidence="2 4" key="2">
    <citation type="submission" date="2016-06" db="EMBL/GenBank/DDBJ databases">
        <authorList>
            <person name="Kjaerup R.B."/>
            <person name="Dalgaard T.S."/>
            <person name="Juul-Madsen H.R."/>
        </authorList>
    </citation>
    <scope>NUCLEOTIDE SEQUENCE [LARGE SCALE GENOMIC DNA]</scope>
    <source>
        <strain evidence="2 4">1245752.6</strain>
    </source>
</reference>
<gene>
    <name evidence="2" type="ORF">A9W98_18405</name>
    <name evidence="3" type="ORF">AWC08_25840</name>
</gene>
<dbReference type="InterPro" id="IPR049606">
    <property type="entry name" value="UsfY-like"/>
</dbReference>